<dbReference type="EMBL" id="BAABFR010000003">
    <property type="protein sequence ID" value="GAA4383848.1"/>
    <property type="molecule type" value="Genomic_DNA"/>
</dbReference>
<reference evidence="2" key="1">
    <citation type="journal article" date="2019" name="Int. J. Syst. Evol. Microbiol.">
        <title>The Global Catalogue of Microorganisms (GCM) 10K type strain sequencing project: providing services to taxonomists for standard genome sequencing and annotation.</title>
        <authorList>
            <consortium name="The Broad Institute Genomics Platform"/>
            <consortium name="The Broad Institute Genome Sequencing Center for Infectious Disease"/>
            <person name="Wu L."/>
            <person name="Ma J."/>
        </authorList>
    </citation>
    <scope>NUCLEOTIDE SEQUENCE [LARGE SCALE GENOMIC DNA]</scope>
    <source>
        <strain evidence="2">JCM 17688</strain>
    </source>
</reference>
<name>A0ABP8J2J8_9ACTN</name>
<accession>A0ABP8J2J8</accession>
<sequence>MDCVDAVLALSAAGVQLTGPVASMRDGSPYLAFCDAIMLADVQAIALPHTLVKGISVLFGNAFTRHAPDRLLAEAFERVQNRAAPAHVA</sequence>
<comment type="caution">
    <text evidence="1">The sequence shown here is derived from an EMBL/GenBank/DDBJ whole genome shotgun (WGS) entry which is preliminary data.</text>
</comment>
<dbReference type="Proteomes" id="UP001500635">
    <property type="component" value="Unassembled WGS sequence"/>
</dbReference>
<gene>
    <name evidence="1" type="ORF">GCM10023147_03630</name>
</gene>
<evidence type="ECO:0000313" key="2">
    <source>
        <dbReference type="Proteomes" id="UP001500635"/>
    </source>
</evidence>
<keyword evidence="2" id="KW-1185">Reference proteome</keyword>
<evidence type="ECO:0000313" key="1">
    <source>
        <dbReference type="EMBL" id="GAA4383848.1"/>
    </source>
</evidence>
<organism evidence="1 2">
    <name type="scientific">Tsukamurella soli</name>
    <dbReference type="NCBI Taxonomy" id="644556"/>
    <lineage>
        <taxon>Bacteria</taxon>
        <taxon>Bacillati</taxon>
        <taxon>Actinomycetota</taxon>
        <taxon>Actinomycetes</taxon>
        <taxon>Mycobacteriales</taxon>
        <taxon>Tsukamurellaceae</taxon>
        <taxon>Tsukamurella</taxon>
    </lineage>
</organism>
<proteinExistence type="predicted"/>
<protein>
    <submittedName>
        <fullName evidence="1">Uncharacterized protein</fullName>
    </submittedName>
</protein>